<keyword evidence="2" id="KW-1185">Reference proteome</keyword>
<dbReference type="EMBL" id="JAPFCC010000001">
    <property type="protein sequence ID" value="MCW7552941.1"/>
    <property type="molecule type" value="Genomic_DNA"/>
</dbReference>
<accession>A0ABT3MU80</accession>
<proteinExistence type="predicted"/>
<gene>
    <name evidence="1" type="ORF">NX722_09855</name>
</gene>
<protein>
    <recommendedName>
        <fullName evidence="3">Transposase</fullName>
    </recommendedName>
</protein>
<organism evidence="1 2">
    <name type="scientific">Endozoicomonas gorgoniicola</name>
    <dbReference type="NCBI Taxonomy" id="1234144"/>
    <lineage>
        <taxon>Bacteria</taxon>
        <taxon>Pseudomonadati</taxon>
        <taxon>Pseudomonadota</taxon>
        <taxon>Gammaproteobacteria</taxon>
        <taxon>Oceanospirillales</taxon>
        <taxon>Endozoicomonadaceae</taxon>
        <taxon>Endozoicomonas</taxon>
    </lineage>
</organism>
<dbReference type="NCBIfam" id="NF047593">
    <property type="entry name" value="IS66_ISAeme5_TnpA"/>
    <property type="match status" value="1"/>
</dbReference>
<evidence type="ECO:0008006" key="3">
    <source>
        <dbReference type="Google" id="ProtNLM"/>
    </source>
</evidence>
<sequence>MTTRRTTDFWKHHIRAWNKSGLSQSEYARRHELPVKTFGYHKRRLDNQRIIQSALNSEEQKPLIPVCVAQEPEPQKTPETGITLVSPGGLRDWLLDVLPVEQKKAHQPLHYQPAA</sequence>
<evidence type="ECO:0000313" key="2">
    <source>
        <dbReference type="Proteomes" id="UP001209854"/>
    </source>
</evidence>
<comment type="caution">
    <text evidence="1">The sequence shown here is derived from an EMBL/GenBank/DDBJ whole genome shotgun (WGS) entry which is preliminary data.</text>
</comment>
<reference evidence="1 2" key="1">
    <citation type="submission" date="2022-10" db="EMBL/GenBank/DDBJ databases">
        <title>High-quality genome sequences of two octocoral-associated bacteria, Endozoicomonas euniceicola EF212 and Endozoicomonas gorgoniicola PS125.</title>
        <authorList>
            <person name="Chiou Y.-J."/>
            <person name="Chen Y.-H."/>
        </authorList>
    </citation>
    <scope>NUCLEOTIDE SEQUENCE [LARGE SCALE GENOMIC DNA]</scope>
    <source>
        <strain evidence="1 2">PS125</strain>
    </source>
</reference>
<name>A0ABT3MU80_9GAMM</name>
<dbReference type="RefSeq" id="WP_262567843.1">
    <property type="nucleotide sequence ID" value="NZ_JAPFCC010000001.1"/>
</dbReference>
<evidence type="ECO:0000313" key="1">
    <source>
        <dbReference type="EMBL" id="MCW7552941.1"/>
    </source>
</evidence>
<dbReference type="Proteomes" id="UP001209854">
    <property type="component" value="Unassembled WGS sequence"/>
</dbReference>